<evidence type="ECO:0000313" key="1">
    <source>
        <dbReference type="EMBL" id="AJD48636.1"/>
    </source>
</evidence>
<accession>A0A0B4XNH0</accession>
<protein>
    <recommendedName>
        <fullName evidence="3">Cytochrome c domain-containing protein</fullName>
    </recommendedName>
</protein>
<dbReference type="KEGG" id="apac:S7S_11120"/>
<name>A0A0B4XNH0_9GAMM</name>
<organism evidence="1 2">
    <name type="scientific">Isoalcanivorax pacificus W11-5</name>
    <dbReference type="NCBI Taxonomy" id="391936"/>
    <lineage>
        <taxon>Bacteria</taxon>
        <taxon>Pseudomonadati</taxon>
        <taxon>Pseudomonadota</taxon>
        <taxon>Gammaproteobacteria</taxon>
        <taxon>Oceanospirillales</taxon>
        <taxon>Alcanivoracaceae</taxon>
        <taxon>Isoalcanivorax</taxon>
    </lineage>
</organism>
<dbReference type="HOGENOM" id="CLU_344796_0_0_6"/>
<dbReference type="Proteomes" id="UP000006764">
    <property type="component" value="Chromosome"/>
</dbReference>
<dbReference type="AlphaFoldDB" id="A0A0B4XNH0"/>
<keyword evidence="2" id="KW-1185">Reference proteome</keyword>
<dbReference type="EMBL" id="CP004387">
    <property type="protein sequence ID" value="AJD48636.1"/>
    <property type="molecule type" value="Genomic_DNA"/>
</dbReference>
<dbReference type="OrthoDB" id="333274at2"/>
<dbReference type="RefSeq" id="WP_008737154.1">
    <property type="nucleotide sequence ID" value="NZ_CP004387.1"/>
</dbReference>
<gene>
    <name evidence="1" type="ORF">S7S_11120</name>
</gene>
<proteinExistence type="predicted"/>
<reference evidence="1 2" key="1">
    <citation type="journal article" date="2012" name="J. Bacteriol.">
        <title>Genome sequence of an alkane-degrading bacterium, Alcanivorax pacificus type strain W11-5, isolated from deep sea sediment.</title>
        <authorList>
            <person name="Lai Q."/>
            <person name="Shao Z."/>
        </authorList>
    </citation>
    <scope>NUCLEOTIDE SEQUENCE [LARGE SCALE GENOMIC DNA]</scope>
    <source>
        <strain evidence="1 2">W11-5</strain>
    </source>
</reference>
<dbReference type="Gene3D" id="2.60.40.10">
    <property type="entry name" value="Immunoglobulins"/>
    <property type="match status" value="1"/>
</dbReference>
<sequence length="772" mass="85817">MTARTLWLTCLFIPLMSGCIGDTVGDFPHQEELCDFDSTRELARAASAVSFPQPVVDTLLINGALAWSATLPGAAPTLSPGDVVTLNGTGLGNGPDVDFTKLMIGNSRVLETDLKMYKQKLDLNAQVNFEIPETHSTWDKDVISWTNTQVVFRVPVHVSGGPLKLQVQKRIGYNESLLRPGQAHNIIDAQTKRITDDSFIHTCDVVSVLSDEVKAITPINVTVSNPDFDNLVAQGRAIFWAYDYNIGLAHKVRNLDWTKIFNYQTTDPITRLPADPALLFGAHPTVAGEVPPEAINDVYFDPYPQPNPIPGWLTIEPQFMKGNTRDSGWVGYRYAQSSHPYTGRGEWIGFNCASCHGYRITYEQAPGQAVTKVFPGLPNPEWTMKWTILGDKNEATTATFDGIVRAEPGPPSDPDSKNIDRTTLVYYMPAGTGEHNLIRGSDEGSETDNDYQFSPIAIPNVSYYMPIRRSLSHTESYVGFEGSYIHSEEPDGAMGSMGAPSLKALTAYMTVLDQDDDDLRNAGLYRWLQSTGRLAAQTGNPGLSEGAFVQAGWQSFPGVVSAVNTGKTAFDRDCGSCHTDALGSHTNEKMFRLDEVGRFFAPTIYQKDQQSIRVNFLRDVYWTQSRGLLSDGHVRNVEDLVHPDRCTEGTALYNQYYTLHAPVRPAPGTPDQPTPWPDVNRKGDVFRIYKNVEYSSNDPSTQRNRFIERHKYFVEVAWDDEHYYWDYQKMRAEYGPDEMGTDGPIGLPAAPHPWCAASAGDVMDLTQYVLTL</sequence>
<evidence type="ECO:0000313" key="2">
    <source>
        <dbReference type="Proteomes" id="UP000006764"/>
    </source>
</evidence>
<dbReference type="PROSITE" id="PS51257">
    <property type="entry name" value="PROKAR_LIPOPROTEIN"/>
    <property type="match status" value="1"/>
</dbReference>
<dbReference type="STRING" id="391936.S7S_11120"/>
<dbReference type="InterPro" id="IPR013783">
    <property type="entry name" value="Ig-like_fold"/>
</dbReference>
<evidence type="ECO:0008006" key="3">
    <source>
        <dbReference type="Google" id="ProtNLM"/>
    </source>
</evidence>